<dbReference type="AlphaFoldDB" id="A0A7S0NKT3"/>
<evidence type="ECO:0000313" key="2">
    <source>
        <dbReference type="EMBL" id="CAD8520267.1"/>
    </source>
</evidence>
<proteinExistence type="predicted"/>
<dbReference type="GO" id="GO:0030244">
    <property type="term" value="P:cellulose biosynthetic process"/>
    <property type="evidence" value="ECO:0007669"/>
    <property type="project" value="InterPro"/>
</dbReference>
<feature type="transmembrane region" description="Helical" evidence="1">
    <location>
        <begin position="12"/>
        <end position="34"/>
    </location>
</feature>
<reference evidence="2" key="1">
    <citation type="submission" date="2021-01" db="EMBL/GenBank/DDBJ databases">
        <authorList>
            <person name="Corre E."/>
            <person name="Pelletier E."/>
            <person name="Niang G."/>
            <person name="Scheremetjew M."/>
            <person name="Finn R."/>
            <person name="Kale V."/>
            <person name="Holt S."/>
            <person name="Cochrane G."/>
            <person name="Meng A."/>
            <person name="Brown T."/>
            <person name="Cohen L."/>
        </authorList>
    </citation>
    <scope>NUCLEOTIDE SEQUENCE</scope>
    <source>
        <strain evidence="2">CCMP1723</strain>
    </source>
</reference>
<gene>
    <name evidence="2" type="ORF">MCOM1403_LOCUS7693</name>
</gene>
<keyword evidence="1" id="KW-1133">Transmembrane helix</keyword>
<dbReference type="InterPro" id="IPR044224">
    <property type="entry name" value="KOBITO1-like"/>
</dbReference>
<dbReference type="PANTHER" id="PTHR46701:SF7">
    <property type="entry name" value="GLYCOSYLTRANSFERASE-LIKE KOBITO 1"/>
    <property type="match status" value="1"/>
</dbReference>
<sequence>MGARKEIAKRRTVFRCFVVSVAALCVVLLVMHGARERALTSFVREHEKENREWAKRWVPQDDLDDQYPSVHRHRATHVGHAPRKAGATVGQFASDDSLILGGTRASSTRSTAFGNRASSDVTLPTQTGTEHDTLKVMISTTTADSPGKILDWMRYHRLLGVEHFFLFVEGKAARKGSVERLVAFPGVTVWEPSAELDELRGKSRAWKEDWLGNFFEKPCNNELFVRQSLNMEIAIAHALAEGLDWHVHIDVDELLWPGGEKHLSMKSFLGEVHPTIDNVVFANYEACPETDAVRDPFREVTLFKRNFEHVVKRTYMQFYKAVTGANPNYFLTYANGKSAARVRPGLRSNGAHRFSNYDKTPTEAWAAEAAVLHYTYTTFDDIKARKGRCECEKDEESLKKCFILDFDRVLYVKWDEMNEDEMRTFYNERVVWRDQGLKKRLLANGLFTRIYAPQIIMDGIRRTFGEPAGGISSSG</sequence>
<accession>A0A7S0NKT3</accession>
<keyword evidence="1" id="KW-0812">Transmembrane</keyword>
<dbReference type="PANTHER" id="PTHR46701">
    <property type="entry name" value="GLYCOSYLTRANSFERASE-LIKE KOBITO 1"/>
    <property type="match status" value="1"/>
</dbReference>
<evidence type="ECO:0000256" key="1">
    <source>
        <dbReference type="SAM" id="Phobius"/>
    </source>
</evidence>
<organism evidence="2">
    <name type="scientific">Micromonas pusilla</name>
    <name type="common">Picoplanktonic green alga</name>
    <name type="synonym">Chromulina pusilla</name>
    <dbReference type="NCBI Taxonomy" id="38833"/>
    <lineage>
        <taxon>Eukaryota</taxon>
        <taxon>Viridiplantae</taxon>
        <taxon>Chlorophyta</taxon>
        <taxon>Mamiellophyceae</taxon>
        <taxon>Mamiellales</taxon>
        <taxon>Mamiellaceae</taxon>
        <taxon>Micromonas</taxon>
    </lineage>
</organism>
<dbReference type="EMBL" id="HBEQ01009561">
    <property type="protein sequence ID" value="CAD8520267.1"/>
    <property type="molecule type" value="Transcribed_RNA"/>
</dbReference>
<keyword evidence="1" id="KW-0472">Membrane</keyword>
<protein>
    <recommendedName>
        <fullName evidence="3">Glycosyltransferase family 92 protein</fullName>
    </recommendedName>
</protein>
<name>A0A7S0NKT3_MICPS</name>
<dbReference type="GO" id="GO:0009737">
    <property type="term" value="P:response to abscisic acid"/>
    <property type="evidence" value="ECO:0007669"/>
    <property type="project" value="InterPro"/>
</dbReference>
<evidence type="ECO:0008006" key="3">
    <source>
        <dbReference type="Google" id="ProtNLM"/>
    </source>
</evidence>